<dbReference type="EMBL" id="SHLC01000001">
    <property type="protein sequence ID" value="RZU65597.1"/>
    <property type="molecule type" value="Genomic_DNA"/>
</dbReference>
<proteinExistence type="predicted"/>
<keyword evidence="1" id="KW-1133">Transmembrane helix</keyword>
<protein>
    <recommendedName>
        <fullName evidence="4">DUF3137 domain-containing protein</fullName>
    </recommendedName>
</protein>
<organism evidence="2 3">
    <name type="scientific">Microterricola gilva</name>
    <dbReference type="NCBI Taxonomy" id="393267"/>
    <lineage>
        <taxon>Bacteria</taxon>
        <taxon>Bacillati</taxon>
        <taxon>Actinomycetota</taxon>
        <taxon>Actinomycetes</taxon>
        <taxon>Micrococcales</taxon>
        <taxon>Microbacteriaceae</taxon>
        <taxon>Microterricola</taxon>
    </lineage>
</organism>
<feature type="transmembrane region" description="Helical" evidence="1">
    <location>
        <begin position="95"/>
        <end position="120"/>
    </location>
</feature>
<evidence type="ECO:0000313" key="3">
    <source>
        <dbReference type="Proteomes" id="UP000291483"/>
    </source>
</evidence>
<comment type="caution">
    <text evidence="2">The sequence shown here is derived from an EMBL/GenBank/DDBJ whole genome shotgun (WGS) entry which is preliminary data.</text>
</comment>
<feature type="transmembrane region" description="Helical" evidence="1">
    <location>
        <begin position="63"/>
        <end position="83"/>
    </location>
</feature>
<feature type="transmembrane region" description="Helical" evidence="1">
    <location>
        <begin position="369"/>
        <end position="389"/>
    </location>
</feature>
<name>A0A4Q8AM04_9MICO</name>
<reference evidence="2 3" key="1">
    <citation type="submission" date="2019-02" db="EMBL/GenBank/DDBJ databases">
        <title>Sequencing the genomes of 1000 actinobacteria strains.</title>
        <authorList>
            <person name="Klenk H.-P."/>
        </authorList>
    </citation>
    <scope>NUCLEOTIDE SEQUENCE [LARGE SCALE GENOMIC DNA]</scope>
    <source>
        <strain evidence="2 3">DSM 18319</strain>
    </source>
</reference>
<sequence>MGADSLRPAKGALRMQTTTGLEQSLNTDALTRRVRRRDVKRFFRAFSSEHPAVGSRLEPAQRFAWGVVVVIIVIGLFAMAFGVTREIAQGAPDMVSQLIGMCAVGGLMLVAAIVIVWVLVRVTVRRGTPKRHYRLAHFAADNGLSYEPGPTEGDHVTPWADRGQLTLSRVIRPSSERAVEFANYRLRYGPAGSQDTQFGGYCAVRLATPLPHIVVLAQGGAPRALTGLAVPASAQRLSLEGDFDEHFSLYCPEGYERDALYLFTPDVMARLIDDVHGFDIEIIDDWLFLVNNTEVVTLDPADWVGLMDAVAALGAKLERWERWRDDRIDQPERVPASSPQQSALWPAAAGAGVVAKPGQRLRRGKLRGFLIWFLPMAVLLAAGIISQALQAQGG</sequence>
<evidence type="ECO:0008006" key="4">
    <source>
        <dbReference type="Google" id="ProtNLM"/>
    </source>
</evidence>
<keyword evidence="1" id="KW-0472">Membrane</keyword>
<keyword evidence="3" id="KW-1185">Reference proteome</keyword>
<gene>
    <name evidence="2" type="ORF">EV379_1931</name>
</gene>
<evidence type="ECO:0000256" key="1">
    <source>
        <dbReference type="SAM" id="Phobius"/>
    </source>
</evidence>
<keyword evidence="1" id="KW-0812">Transmembrane</keyword>
<evidence type="ECO:0000313" key="2">
    <source>
        <dbReference type="EMBL" id="RZU65597.1"/>
    </source>
</evidence>
<accession>A0A4Q8AM04</accession>
<dbReference type="AlphaFoldDB" id="A0A4Q8AM04"/>
<dbReference type="Proteomes" id="UP000291483">
    <property type="component" value="Unassembled WGS sequence"/>
</dbReference>